<dbReference type="Proteomes" id="UP000075787">
    <property type="component" value="Unassembled WGS sequence"/>
</dbReference>
<gene>
    <name evidence="5" type="ORF">AUP44_02410</name>
</gene>
<dbReference type="InterPro" id="IPR013785">
    <property type="entry name" value="Aldolase_TIM"/>
</dbReference>
<sequence>MTTAYDTPAVLAVAPNGARRGKADHAALPLTPAELAQAAADAVAAGASMIHLHVRDADGRHSLDADLYRAAIAAVEDATGDRLLIQVTSEAAGVYDAPAQIAAMRALKPGFCSLGLKEFLPEGAGRAAETDLYRLLDDLAAAGGRWQWILYDAHEVERLARLRDRGILPVAGGLDGGAAPVLYVLGRYAPGGGRPGDLVGFLAARAETGFEDPWMVCAFGPAELAATGAALSLGGHARLGFENNMTLRDGAPAPDNAALIGQAAGVAAALGRPVADAATARALFGIG</sequence>
<keyword evidence="4" id="KW-0862">Zinc</keyword>
<comment type="cofactor">
    <cofactor evidence="1">
        <name>Zn(2+)</name>
        <dbReference type="ChEBI" id="CHEBI:29105"/>
    </cofactor>
</comment>
<protein>
    <recommendedName>
        <fullName evidence="7">Class III aminotransferase</fullName>
    </recommendedName>
</protein>
<reference evidence="5 6" key="1">
    <citation type="submission" date="2015-12" db="EMBL/GenBank/DDBJ databases">
        <title>Genome sequence of Tistrella mobilis MCCC 1A02139.</title>
        <authorList>
            <person name="Lu L."/>
            <person name="Lai Q."/>
            <person name="Shao Z."/>
            <person name="Qian P."/>
        </authorList>
    </citation>
    <scope>NUCLEOTIDE SEQUENCE [LARGE SCALE GENOMIC DNA]</scope>
    <source>
        <strain evidence="5 6">MCCC 1A02139</strain>
    </source>
</reference>
<dbReference type="AlphaFoldDB" id="A0A162LW84"/>
<dbReference type="OrthoDB" id="9805277at2"/>
<evidence type="ECO:0000256" key="4">
    <source>
        <dbReference type="ARBA" id="ARBA00022833"/>
    </source>
</evidence>
<dbReference type="GO" id="GO:0043720">
    <property type="term" value="F:3-keto-5-aminohexanoate cleavage activity"/>
    <property type="evidence" value="ECO:0007669"/>
    <property type="project" value="InterPro"/>
</dbReference>
<dbReference type="PANTHER" id="PTHR37418:SF2">
    <property type="entry name" value="3-KETO-5-AMINOHEXANOATE CLEAVAGE ENZYME"/>
    <property type="match status" value="1"/>
</dbReference>
<name>A0A162LW84_9PROT</name>
<evidence type="ECO:0000256" key="1">
    <source>
        <dbReference type="ARBA" id="ARBA00001947"/>
    </source>
</evidence>
<dbReference type="EMBL" id="LPZR01000024">
    <property type="protein sequence ID" value="KYO57395.1"/>
    <property type="molecule type" value="Genomic_DNA"/>
</dbReference>
<keyword evidence="2" id="KW-0808">Transferase</keyword>
<evidence type="ECO:0000256" key="3">
    <source>
        <dbReference type="ARBA" id="ARBA00022723"/>
    </source>
</evidence>
<keyword evidence="3" id="KW-0479">Metal-binding</keyword>
<dbReference type="PANTHER" id="PTHR37418">
    <property type="entry name" value="3-KETO-5-AMINOHEXANOATE CLEAVAGE ENZYME-RELATED"/>
    <property type="match status" value="1"/>
</dbReference>
<proteinExistence type="predicted"/>
<evidence type="ECO:0000256" key="2">
    <source>
        <dbReference type="ARBA" id="ARBA00022679"/>
    </source>
</evidence>
<dbReference type="RefSeq" id="WP_062761550.1">
    <property type="nucleotide sequence ID" value="NZ_CP121045.1"/>
</dbReference>
<evidence type="ECO:0000313" key="5">
    <source>
        <dbReference type="EMBL" id="KYO57395.1"/>
    </source>
</evidence>
<dbReference type="Pfam" id="PF05853">
    <property type="entry name" value="BKACE"/>
    <property type="match status" value="1"/>
</dbReference>
<comment type="caution">
    <text evidence="5">The sequence shown here is derived from an EMBL/GenBank/DDBJ whole genome shotgun (WGS) entry which is preliminary data.</text>
</comment>
<dbReference type="GeneID" id="97243621"/>
<dbReference type="Gene3D" id="3.20.20.70">
    <property type="entry name" value="Aldolase class I"/>
    <property type="match status" value="1"/>
</dbReference>
<dbReference type="InterPro" id="IPR008567">
    <property type="entry name" value="BKACE"/>
</dbReference>
<evidence type="ECO:0008006" key="7">
    <source>
        <dbReference type="Google" id="ProtNLM"/>
    </source>
</evidence>
<dbReference type="GO" id="GO:0046872">
    <property type="term" value="F:metal ion binding"/>
    <property type="evidence" value="ECO:0007669"/>
    <property type="project" value="UniProtKB-KW"/>
</dbReference>
<organism evidence="5 6">
    <name type="scientific">Tistrella mobilis</name>
    <dbReference type="NCBI Taxonomy" id="171437"/>
    <lineage>
        <taxon>Bacteria</taxon>
        <taxon>Pseudomonadati</taxon>
        <taxon>Pseudomonadota</taxon>
        <taxon>Alphaproteobacteria</taxon>
        <taxon>Geminicoccales</taxon>
        <taxon>Geminicoccaceae</taxon>
        <taxon>Tistrella</taxon>
    </lineage>
</organism>
<evidence type="ECO:0000313" key="6">
    <source>
        <dbReference type="Proteomes" id="UP000075787"/>
    </source>
</evidence>
<accession>A0A162LW84</accession>